<keyword evidence="4" id="KW-0808">Transferase</keyword>
<dbReference type="Proteomes" id="UP001500841">
    <property type="component" value="Unassembled WGS sequence"/>
</dbReference>
<dbReference type="PANTHER" id="PTHR30576">
    <property type="entry name" value="COLANIC BIOSYNTHESIS UDP-GLUCOSE LIPID CARRIER TRANSFERASE"/>
    <property type="match status" value="1"/>
</dbReference>
<evidence type="ECO:0000256" key="1">
    <source>
        <dbReference type="ARBA" id="ARBA00006464"/>
    </source>
</evidence>
<reference evidence="5" key="1">
    <citation type="journal article" date="2019" name="Int. J. Syst. Evol. Microbiol.">
        <title>The Global Catalogue of Microorganisms (GCM) 10K type strain sequencing project: providing services to taxonomists for standard genome sequencing and annotation.</title>
        <authorList>
            <consortium name="The Broad Institute Genomics Platform"/>
            <consortium name="The Broad Institute Genome Sequencing Center for Infectious Disease"/>
            <person name="Wu L."/>
            <person name="Ma J."/>
        </authorList>
    </citation>
    <scope>NUCLEOTIDE SEQUENCE [LARGE SCALE GENOMIC DNA]</scope>
    <source>
        <strain evidence="5">JCM 17085</strain>
    </source>
</reference>
<keyword evidence="2" id="KW-1133">Transmembrane helix</keyword>
<name>A0ABP7WRS5_9SPHI</name>
<evidence type="ECO:0000259" key="3">
    <source>
        <dbReference type="Pfam" id="PF02397"/>
    </source>
</evidence>
<evidence type="ECO:0000256" key="2">
    <source>
        <dbReference type="SAM" id="Phobius"/>
    </source>
</evidence>
<evidence type="ECO:0000313" key="5">
    <source>
        <dbReference type="Proteomes" id="UP001500841"/>
    </source>
</evidence>
<keyword evidence="2" id="KW-0812">Transmembrane</keyword>
<protein>
    <submittedName>
        <fullName evidence="4">Sugar transferase</fullName>
    </submittedName>
</protein>
<dbReference type="PANTHER" id="PTHR30576:SF0">
    <property type="entry name" value="UNDECAPRENYL-PHOSPHATE N-ACETYLGALACTOSAMINYL 1-PHOSPHATE TRANSFERASE-RELATED"/>
    <property type="match status" value="1"/>
</dbReference>
<dbReference type="RefSeq" id="WP_345103058.1">
    <property type="nucleotide sequence ID" value="NZ_BAABCV010000005.1"/>
</dbReference>
<gene>
    <name evidence="4" type="ORF">GCM10022392_17740</name>
</gene>
<evidence type="ECO:0000313" key="4">
    <source>
        <dbReference type="EMBL" id="GAA4095204.1"/>
    </source>
</evidence>
<organism evidence="4 5">
    <name type="scientific">Mucilaginibacter panaciglaebae</name>
    <dbReference type="NCBI Taxonomy" id="502331"/>
    <lineage>
        <taxon>Bacteria</taxon>
        <taxon>Pseudomonadati</taxon>
        <taxon>Bacteroidota</taxon>
        <taxon>Sphingobacteriia</taxon>
        <taxon>Sphingobacteriales</taxon>
        <taxon>Sphingobacteriaceae</taxon>
        <taxon>Mucilaginibacter</taxon>
    </lineage>
</organism>
<keyword evidence="5" id="KW-1185">Reference proteome</keyword>
<feature type="domain" description="Bacterial sugar transferase" evidence="3">
    <location>
        <begin position="153"/>
        <end position="395"/>
    </location>
</feature>
<dbReference type="InterPro" id="IPR003362">
    <property type="entry name" value="Bact_transf"/>
</dbReference>
<comment type="similarity">
    <text evidence="1">Belongs to the bacterial sugar transferase family.</text>
</comment>
<dbReference type="EMBL" id="BAABCV010000005">
    <property type="protein sequence ID" value="GAA4095204.1"/>
    <property type="molecule type" value="Genomic_DNA"/>
</dbReference>
<proteinExistence type="inferred from homology"/>
<dbReference type="GO" id="GO:0016740">
    <property type="term" value="F:transferase activity"/>
    <property type="evidence" value="ECO:0007669"/>
    <property type="project" value="UniProtKB-KW"/>
</dbReference>
<accession>A0ABP7WRS5</accession>
<feature type="transmembrane region" description="Helical" evidence="2">
    <location>
        <begin position="155"/>
        <end position="179"/>
    </location>
</feature>
<comment type="caution">
    <text evidence="4">The sequence shown here is derived from an EMBL/GenBank/DDBJ whole genome shotgun (WGS) entry which is preliminary data.</text>
</comment>
<dbReference type="Pfam" id="PF02397">
    <property type="entry name" value="Bac_transf"/>
    <property type="match status" value="1"/>
</dbReference>
<sequence>MNDISQEDNSPTIALVGFDHDLTAAFAGYNFGHRHLVHFENGMKMASAWVNDNLSIVAIISNSEIMGSAGLTLVETVKKKGLPSVPFFLIVNHLNANLRKLALEGGVTDVFTLPLRSSARIERRVAFLIDNWTQLKNNIETSNPSIRKIELGKRIFDLIFAGGALLVLSPLFLIVYILIRLESKGPAFYYSLRVGTGYRVFKFYKFRSMYVNADQRIKDLKHLNQYDIDATADGAERPIVEGGLCHQCQAYGKCQYPIFSDNVQLCEKEFRYTKKASSGSAFFKIKNDPRITRVGAFIRNTSIDELPQLWNVIIGDMSIVGNRPLPLYEAEKLTTDKYILRFAAPAGITGLWQVEKRGKGDMSEEERLMLDNVYAQTYSLKNDLKLILKTIPALFQKENV</sequence>
<keyword evidence="2" id="KW-0472">Membrane</keyword>